<dbReference type="InterPro" id="IPR013783">
    <property type="entry name" value="Ig-like_fold"/>
</dbReference>
<organism evidence="2 3">
    <name type="scientific">Mucor velutinosus</name>
    <dbReference type="NCBI Taxonomy" id="708070"/>
    <lineage>
        <taxon>Eukaryota</taxon>
        <taxon>Fungi</taxon>
        <taxon>Fungi incertae sedis</taxon>
        <taxon>Mucoromycota</taxon>
        <taxon>Mucoromycotina</taxon>
        <taxon>Mucoromycetes</taxon>
        <taxon>Mucorales</taxon>
        <taxon>Mucorineae</taxon>
        <taxon>Mucoraceae</taxon>
        <taxon>Mucor</taxon>
    </lineage>
</organism>
<feature type="region of interest" description="Disordered" evidence="1">
    <location>
        <begin position="1202"/>
        <end position="1230"/>
    </location>
</feature>
<name>A0AAN7I167_9FUNG</name>
<proteinExistence type="predicted"/>
<dbReference type="RefSeq" id="XP_064683859.1">
    <property type="nucleotide sequence ID" value="XM_064819939.1"/>
</dbReference>
<dbReference type="PANTHER" id="PTHR39211:SF1">
    <property type="entry name" value="ABNORMAL SPINDLE-LIKE MICROCEPHALY-ASSOCIATED PROTEIN ASH DOMAIN-CONTAINING PROTEIN"/>
    <property type="match status" value="1"/>
</dbReference>
<keyword evidence="3" id="KW-1185">Reference proteome</keyword>
<dbReference type="Gene3D" id="2.60.40.10">
    <property type="entry name" value="Immunoglobulins"/>
    <property type="match status" value="3"/>
</dbReference>
<dbReference type="PANTHER" id="PTHR39211">
    <property type="entry name" value="CHROMOSOME 7, WHOLE GENOME SHOTGUN SEQUENCE"/>
    <property type="match status" value="1"/>
</dbReference>
<dbReference type="EMBL" id="JASEJX010000013">
    <property type="protein sequence ID" value="KAK4517193.1"/>
    <property type="molecule type" value="Genomic_DNA"/>
</dbReference>
<dbReference type="Proteomes" id="UP001304243">
    <property type="component" value="Unassembled WGS sequence"/>
</dbReference>
<feature type="compositionally biased region" description="Acidic residues" evidence="1">
    <location>
        <begin position="1202"/>
        <end position="1213"/>
    </location>
</feature>
<comment type="caution">
    <text evidence="2">The sequence shown here is derived from an EMBL/GenBank/DDBJ whole genome shotgun (WGS) entry which is preliminary data.</text>
</comment>
<evidence type="ECO:0000313" key="2">
    <source>
        <dbReference type="EMBL" id="KAK4517193.1"/>
    </source>
</evidence>
<sequence length="1314" mass="148406">MTFKLNADEIKFDQVYDNGFHSLQQFEISNLTDNYLCIQLDASDLKDQVIFQLHNENISETTSVATNTVNTPQDFSQFNQVFNYVNHIHSIELEPQQTHSFIIAFLPEARQQPSFVFRTVKGIIRFASLDYTLNIDFHATVCQSVLAADELDTGLIFEDSVVGETYIKDVTIRNLSAIDLHWRLNTLDLNEQQQYGSSDDDWLQFVDACTFMTLGSFEPIAPFSIYTFRVVFTPKEVGKFNYDLQIENINDVQNVIQTKIHATIQRFMHRDTLMVSSGNILDFGDCIAGHWSMQQMVLNNVSESAIEVRFSSEGGAELAFNVKAKPEDQELECDNSNSTPTLSTNTSITEKQLPLPQQSNTPDTLFARPISPSAKTYSSQEDYASSINSYTSTDVDFDMLTVFNEMYAHNTSTSSSSTSTLPIKQYQDQQEENTTKIEDMILRPGAERIIQVSYRPAKAELNGVHAGQLTRQNNFGILLEYRPNKSAKPKELKLIQCKAKTCTSFVSVTPQIIDFGDTDVGTQKSQSISITNLSEICAHVELVFESKVISCTQGELLIQPKSTVELKLDIYPRKINTSYKRQIKLVNYLNRENDQIIEVCSRHVDNHRVTFHSLFYQLLTPTGANYLDFGPIALNSPAIRTCTLINVKDAPLLLGISTSLPEEIVIYTKRKRYNPRKLLSTTPSSSSLQRFEEDIEKPSSVVTNTLIAMNHRTRMTNVQYASTAYLDLATVPHVQLMSIKHQRKVAARRLLSGKSVKDTTTVTTGTSIATATKEAKLSSTVNTTATIKKLSSAAGQKLFAQKRIRKRKEQQQQPYPHSPGIEYPCTGITATAQQLKKKQKNIDWPDIAGKAQVPLDDLISILEHGSLSRTPLFPRQSLEEQFVKYQLAWRTELDRLIEKGEIVPTPLLQLDPKEETEIIIVYTPRKDHWQSSLTTKKAAALSIRLIDFDHSSDEDEEANLEDRKTPVVRKVIVRAQVCKSSMEVGQRNINFGLVDKGEKHYKTIVLHNKSETPLLYTIKKSGSIASGALHLDVGRHGVIRAFGKREIDFVFVPTLHGPFVEQLIVSNIRDKNDTNVISLKAMVRRPESFQVKALLDPLSIYPYCKATCAEILNITNTNQQARTFEIRIDNNEGFNDYHVEFNIIQQESTLVLNEELEEEIETIEQKLKIAMRKDQPDKIKKYNKKLAKLKHAEDTIKEAEEDIDKAEEGELQEESPHQGNQQAAHTKGDVLIDSETTISSTFTTKKLDNYSMLFSVEPHSSSHITVCFRAYKSAIATATTILGRILVFEHKNLDTVKSFPFTAVLCTSHKSCLV</sequence>
<evidence type="ECO:0000256" key="1">
    <source>
        <dbReference type="SAM" id="MobiDB-lite"/>
    </source>
</evidence>
<dbReference type="GeneID" id="89944227"/>
<evidence type="ECO:0000313" key="3">
    <source>
        <dbReference type="Proteomes" id="UP001304243"/>
    </source>
</evidence>
<gene>
    <name evidence="2" type="ORF">ATC70_000525</name>
</gene>
<protein>
    <submittedName>
        <fullName evidence="2">Uncharacterized protein</fullName>
    </submittedName>
</protein>
<reference evidence="2 3" key="1">
    <citation type="submission" date="2022-11" db="EMBL/GenBank/DDBJ databases">
        <title>Mucor velutinosus strain NIH1002 WGS.</title>
        <authorList>
            <person name="Subramanian P."/>
            <person name="Mullikin J.C."/>
            <person name="Segre J.A."/>
            <person name="Zelazny A.M."/>
        </authorList>
    </citation>
    <scope>NUCLEOTIDE SEQUENCE [LARGE SCALE GENOMIC DNA]</scope>
    <source>
        <strain evidence="2 3">NIH1002</strain>
    </source>
</reference>
<accession>A0AAN7I167</accession>